<feature type="coiled-coil region" evidence="2">
    <location>
        <begin position="761"/>
        <end position="788"/>
    </location>
</feature>
<feature type="region of interest" description="Disordered" evidence="3">
    <location>
        <begin position="936"/>
        <end position="955"/>
    </location>
</feature>
<feature type="coiled-coil region" evidence="2">
    <location>
        <begin position="613"/>
        <end position="647"/>
    </location>
</feature>
<dbReference type="Proteomes" id="UP000694620">
    <property type="component" value="Chromosome 1"/>
</dbReference>
<keyword evidence="5" id="KW-1185">Reference proteome</keyword>
<dbReference type="AlphaFoldDB" id="A0A8C4RRW1"/>
<evidence type="ECO:0000256" key="2">
    <source>
        <dbReference type="SAM" id="Coils"/>
    </source>
</evidence>
<evidence type="ECO:0000313" key="4">
    <source>
        <dbReference type="Ensembl" id="ENSECRP00000005843.1"/>
    </source>
</evidence>
<reference evidence="4" key="3">
    <citation type="submission" date="2025-09" db="UniProtKB">
        <authorList>
            <consortium name="Ensembl"/>
        </authorList>
    </citation>
    <scope>IDENTIFICATION</scope>
</reference>
<dbReference type="PANTHER" id="PTHR32083:SF34">
    <property type="entry name" value="COILED-COIL DOMAIN-CONTAINING PROTEIN 146"/>
    <property type="match status" value="1"/>
</dbReference>
<feature type="coiled-coil region" evidence="2">
    <location>
        <begin position="676"/>
        <end position="710"/>
    </location>
</feature>
<dbReference type="PANTHER" id="PTHR32083">
    <property type="entry name" value="CILIA AND FLAGELLA-ASSOCIATED PROTEIN 58-RELATED"/>
    <property type="match status" value="1"/>
</dbReference>
<protein>
    <submittedName>
        <fullName evidence="4">Coiled-coil domain containing 146</fullName>
    </submittedName>
</protein>
<proteinExistence type="predicted"/>
<keyword evidence="1 2" id="KW-0175">Coiled coil</keyword>
<feature type="coiled-coil region" evidence="2">
    <location>
        <begin position="96"/>
        <end position="437"/>
    </location>
</feature>
<reference evidence="4" key="2">
    <citation type="submission" date="2025-08" db="UniProtKB">
        <authorList>
            <consortium name="Ensembl"/>
        </authorList>
    </citation>
    <scope>IDENTIFICATION</scope>
</reference>
<gene>
    <name evidence="4" type="primary">CCDC146</name>
</gene>
<evidence type="ECO:0000313" key="5">
    <source>
        <dbReference type="Proteomes" id="UP000694620"/>
    </source>
</evidence>
<evidence type="ECO:0000256" key="3">
    <source>
        <dbReference type="SAM" id="MobiDB-lite"/>
    </source>
</evidence>
<organism evidence="4 5">
    <name type="scientific">Erpetoichthys calabaricus</name>
    <name type="common">Rope fish</name>
    <name type="synonym">Calamoichthys calabaricus</name>
    <dbReference type="NCBI Taxonomy" id="27687"/>
    <lineage>
        <taxon>Eukaryota</taxon>
        <taxon>Metazoa</taxon>
        <taxon>Chordata</taxon>
        <taxon>Craniata</taxon>
        <taxon>Vertebrata</taxon>
        <taxon>Euteleostomi</taxon>
        <taxon>Actinopterygii</taxon>
        <taxon>Polypteriformes</taxon>
        <taxon>Polypteridae</taxon>
        <taxon>Erpetoichthys</taxon>
    </lineage>
</organism>
<dbReference type="GO" id="GO:0005856">
    <property type="term" value="C:cytoskeleton"/>
    <property type="evidence" value="ECO:0007669"/>
    <property type="project" value="TreeGrafter"/>
</dbReference>
<dbReference type="GeneTree" id="ENSGT00530000063534"/>
<sequence length="966" mass="113291">MNLVVAEPEIPAEVSKAILVFFPSAIEADIAVDTPLYYGPAATEGLHVAGSIKRGVVSVGSYQLLSDGKVTGVRVAELKASYSLLHETLKSTQESEIQLLQNAKRFTAEIEQQQQELNHADQFPEGCDTEVSKMRQQLLKFQNDLDEIEERKDHLQYKLQSLQEEKNMLEKEYEAIPKPGELEKKTKILKESCEELRKEITQRKLEIKNLKEDMETKQRQTQREQNEFNEKQEVMEDLKNELVQLHSIPDQVGKEIEKINRKKIDLDKKRAELEDQFSELTTEQKHTESKFKKLMEEKHDIMKVLEKKRAEIEAKEKEQSQQIKEQEITKEKEEAAMADRAVLDLNLRHIMLEKKTQHDNLAWKLREKERDLRNLKKTELQLKLANDTLSNVQAQYEKIQLQVDSAPKEDGSLSDKRRELQKEVEAVKRNVAQQQSLTEAEVRMLEQCFAEEQHLLKVQSQCQEELIHLTRLVQIKTDEREQKSRDFIKAEQRNSRIIREIKGKNLVIEEHKKKFQEVQARLKVFGKMYDIIKNERNKCVNLIQTASQRTAEMQEKCKILENEIEILRTKAVNKDRTLQKIKLKHMNSHIMRDSLRNDISKVSRILHGMRDKREEQKMDIGKLTSLINQAEEDMVKLREKYQTAVQNRNERGVQLIEREEEVCIFYEKVNVQDTLIRNGNMEIQAMEDEIKFLKLLIAEEERQIELTRKNVPNKKSMESDLTLLQIQLSQCQDRTLELEKTLEDPTKESRTRILEGKDMSPSELTKKIEELEMRLAEKEEKLLEKDLIYEQITKLSQRIRLKAENGKEDTLFLAKKMNGLQNKIKETTRKMMAVVSELSMHQAKAIKMQQEVKEKEEFLETCNQRLEQGLPPSQEMEMEWLKILRDEQRHSKDNQEKDKIMEEESWHHLPNGVYTTVEARPNAYIPDDDNGLPLPRPYGALAPFKPSEPGSNIRHFRKPVIKPIEI</sequence>
<name>A0A8C4RRW1_ERPCA</name>
<dbReference type="Ensembl" id="ENSECRT00000005942.1">
    <property type="protein sequence ID" value="ENSECRP00000005843.1"/>
    <property type="gene ID" value="ENSECRG00000003914.1"/>
</dbReference>
<evidence type="ECO:0000256" key="1">
    <source>
        <dbReference type="ARBA" id="ARBA00023054"/>
    </source>
</evidence>
<accession>A0A8C4RRW1</accession>
<feature type="coiled-coil region" evidence="2">
    <location>
        <begin position="543"/>
        <end position="570"/>
    </location>
</feature>
<reference evidence="4" key="1">
    <citation type="submission" date="2021-06" db="EMBL/GenBank/DDBJ databases">
        <authorList>
            <consortium name="Wellcome Sanger Institute Data Sharing"/>
        </authorList>
    </citation>
    <scope>NUCLEOTIDE SEQUENCE [LARGE SCALE GENOMIC DNA]</scope>
</reference>